<dbReference type="FunFam" id="3.40.50.2000:FF:000023">
    <property type="entry name" value="ADP-heptose--LPS heptosyltransferase II"/>
    <property type="match status" value="1"/>
</dbReference>
<protein>
    <submittedName>
        <fullName evidence="4">Lipopolysaccharide heptosyltransferase family protein</fullName>
    </submittedName>
</protein>
<dbReference type="GO" id="GO:0009244">
    <property type="term" value="P:lipopolysaccharide core region biosynthetic process"/>
    <property type="evidence" value="ECO:0007669"/>
    <property type="project" value="TreeGrafter"/>
</dbReference>
<dbReference type="Pfam" id="PF01075">
    <property type="entry name" value="Glyco_transf_9"/>
    <property type="match status" value="1"/>
</dbReference>
<dbReference type="EMBL" id="RJLM01000007">
    <property type="protein sequence ID" value="RWX54370.1"/>
    <property type="molecule type" value="Genomic_DNA"/>
</dbReference>
<comment type="similarity">
    <text evidence="3">Belongs to the glycosyltransferase 9 family.</text>
</comment>
<name>A0A444JMP2_9GAMM</name>
<organism evidence="4 5">
    <name type="scientific">Photobacterium chitinilyticum</name>
    <dbReference type="NCBI Taxonomy" id="2485123"/>
    <lineage>
        <taxon>Bacteria</taxon>
        <taxon>Pseudomonadati</taxon>
        <taxon>Pseudomonadota</taxon>
        <taxon>Gammaproteobacteria</taxon>
        <taxon>Vibrionales</taxon>
        <taxon>Vibrionaceae</taxon>
        <taxon>Photobacterium</taxon>
    </lineage>
</organism>
<gene>
    <name evidence="4" type="ORF">EDI28_17230</name>
</gene>
<dbReference type="PANTHER" id="PTHR30160:SF21">
    <property type="entry name" value="LIPOPOLYSACCHARIDE CORE HEPTOSYLTRANSFERASE OPSX"/>
    <property type="match status" value="1"/>
</dbReference>
<dbReference type="GO" id="GO:0005829">
    <property type="term" value="C:cytosol"/>
    <property type="evidence" value="ECO:0007669"/>
    <property type="project" value="TreeGrafter"/>
</dbReference>
<comment type="caution">
    <text evidence="4">The sequence shown here is derived from an EMBL/GenBank/DDBJ whole genome shotgun (WGS) entry which is preliminary data.</text>
</comment>
<evidence type="ECO:0000256" key="2">
    <source>
        <dbReference type="ARBA" id="ARBA00022679"/>
    </source>
</evidence>
<keyword evidence="1" id="KW-0328">Glycosyltransferase</keyword>
<dbReference type="SUPFAM" id="SSF53756">
    <property type="entry name" value="UDP-Glycosyltransferase/glycogen phosphorylase"/>
    <property type="match status" value="1"/>
</dbReference>
<sequence length="355" mass="39083">MALFSSPPASLCILRLSAIGDACNASAMVQAIQRQWPTTKITWVMGKAEAQLLGDLPGVRVIPFDKKLGFKGYTQLWRQLRGERFDALLHLQTALRASIASLGIRAKYRLGFDRVRSSDLQNWFINYPVPSPASPHVLDGFMAFSQALGIENITPHWELELSQADKDWARQQHSDPAPLLVIVPAASKAFKNWTADGYARVAEHAVSKGMKVILAGSPAKVEIELAERVSKLCNVPVTDLVGKSTLKQMLALLAQADLVAAPDTGPAHMAVAVNTPVIGLYAHHNPERTGPYCYQDYVVSAYPEAIEAETGKPLNQQSWRSRVKDPDAMKRIRVDAVIAMLDKALSDFHILKEKK</sequence>
<evidence type="ECO:0000313" key="4">
    <source>
        <dbReference type="EMBL" id="RWX54370.1"/>
    </source>
</evidence>
<dbReference type="Proteomes" id="UP000287563">
    <property type="component" value="Unassembled WGS sequence"/>
</dbReference>
<dbReference type="Gene3D" id="3.40.50.2000">
    <property type="entry name" value="Glycogen Phosphorylase B"/>
    <property type="match status" value="2"/>
</dbReference>
<dbReference type="OrthoDB" id="9781892at2"/>
<dbReference type="PANTHER" id="PTHR30160">
    <property type="entry name" value="TETRAACYLDISACCHARIDE 4'-KINASE-RELATED"/>
    <property type="match status" value="1"/>
</dbReference>
<evidence type="ECO:0000256" key="3">
    <source>
        <dbReference type="ARBA" id="ARBA00043995"/>
    </source>
</evidence>
<dbReference type="CDD" id="cd03789">
    <property type="entry name" value="GT9_LPS_heptosyltransferase"/>
    <property type="match status" value="1"/>
</dbReference>
<proteinExistence type="inferred from homology"/>
<evidence type="ECO:0000313" key="5">
    <source>
        <dbReference type="Proteomes" id="UP000287563"/>
    </source>
</evidence>
<keyword evidence="5" id="KW-1185">Reference proteome</keyword>
<dbReference type="InterPro" id="IPR002201">
    <property type="entry name" value="Glyco_trans_9"/>
</dbReference>
<keyword evidence="2 4" id="KW-0808">Transferase</keyword>
<dbReference type="InterPro" id="IPR051199">
    <property type="entry name" value="LPS_LOS_Heptosyltrfase"/>
</dbReference>
<reference evidence="4 5" key="1">
    <citation type="submission" date="2018-11" db="EMBL/GenBank/DDBJ databases">
        <title>Photobacterium sp. BEI247 sp. nov., a marine bacterium isolated from Yongle Blue Hole in the South China Sea.</title>
        <authorList>
            <person name="Wang X."/>
        </authorList>
    </citation>
    <scope>NUCLEOTIDE SEQUENCE [LARGE SCALE GENOMIC DNA]</scope>
    <source>
        <strain evidence="5">BEI247</strain>
    </source>
</reference>
<dbReference type="RefSeq" id="WP_128785093.1">
    <property type="nucleotide sequence ID" value="NZ_RJLM01000007.1"/>
</dbReference>
<dbReference type="GO" id="GO:0008713">
    <property type="term" value="F:ADP-heptose-lipopolysaccharide heptosyltransferase activity"/>
    <property type="evidence" value="ECO:0007669"/>
    <property type="project" value="TreeGrafter"/>
</dbReference>
<dbReference type="AlphaFoldDB" id="A0A444JMP2"/>
<accession>A0A444JMP2</accession>
<evidence type="ECO:0000256" key="1">
    <source>
        <dbReference type="ARBA" id="ARBA00022676"/>
    </source>
</evidence>